<evidence type="ECO:0000313" key="2">
    <source>
        <dbReference type="EMBL" id="KAL3697179.1"/>
    </source>
</evidence>
<keyword evidence="3" id="KW-1185">Reference proteome</keyword>
<proteinExistence type="predicted"/>
<comment type="caution">
    <text evidence="2">The sequence shown here is derived from an EMBL/GenBank/DDBJ whole genome shotgun (WGS) entry which is preliminary data.</text>
</comment>
<gene>
    <name evidence="2" type="ORF">R1sor_011255</name>
</gene>
<feature type="region of interest" description="Disordered" evidence="1">
    <location>
        <begin position="1"/>
        <end position="39"/>
    </location>
</feature>
<dbReference type="Proteomes" id="UP001633002">
    <property type="component" value="Unassembled WGS sequence"/>
</dbReference>
<dbReference type="EMBL" id="JBJQOH010000002">
    <property type="protein sequence ID" value="KAL3697179.1"/>
    <property type="molecule type" value="Genomic_DNA"/>
</dbReference>
<name>A0ABD3I272_9MARC</name>
<sequence>MKERRPVTESSHHWVKSHNNVSQTLEPGEEKTREKKKKKSLRLLLSPSCEAWAAASGLALVPLGSLLSNFSPLCDITKANEGKARRRRRRCDFAIMDISSGRMQKGTGRLCNGMRILGFGWGLEMGRENNLS</sequence>
<dbReference type="AlphaFoldDB" id="A0ABD3I272"/>
<reference evidence="2 3" key="1">
    <citation type="submission" date="2024-09" db="EMBL/GenBank/DDBJ databases">
        <title>Chromosome-scale assembly of Riccia sorocarpa.</title>
        <authorList>
            <person name="Paukszto L."/>
        </authorList>
    </citation>
    <scope>NUCLEOTIDE SEQUENCE [LARGE SCALE GENOMIC DNA]</scope>
    <source>
        <strain evidence="2">LP-2024</strain>
        <tissue evidence="2">Aerial parts of the thallus</tissue>
    </source>
</reference>
<accession>A0ABD3I272</accession>
<evidence type="ECO:0000256" key="1">
    <source>
        <dbReference type="SAM" id="MobiDB-lite"/>
    </source>
</evidence>
<protein>
    <submittedName>
        <fullName evidence="2">Uncharacterized protein</fullName>
    </submittedName>
</protein>
<feature type="compositionally biased region" description="Basic and acidic residues" evidence="1">
    <location>
        <begin position="1"/>
        <end position="12"/>
    </location>
</feature>
<organism evidence="2 3">
    <name type="scientific">Riccia sorocarpa</name>
    <dbReference type="NCBI Taxonomy" id="122646"/>
    <lineage>
        <taxon>Eukaryota</taxon>
        <taxon>Viridiplantae</taxon>
        <taxon>Streptophyta</taxon>
        <taxon>Embryophyta</taxon>
        <taxon>Marchantiophyta</taxon>
        <taxon>Marchantiopsida</taxon>
        <taxon>Marchantiidae</taxon>
        <taxon>Marchantiales</taxon>
        <taxon>Ricciaceae</taxon>
        <taxon>Riccia</taxon>
    </lineage>
</organism>
<evidence type="ECO:0000313" key="3">
    <source>
        <dbReference type="Proteomes" id="UP001633002"/>
    </source>
</evidence>